<dbReference type="EMBL" id="AP035768">
    <property type="protein sequence ID" value="BFO18442.1"/>
    <property type="molecule type" value="Genomic_DNA"/>
</dbReference>
<evidence type="ECO:0000259" key="1">
    <source>
        <dbReference type="Pfam" id="PF05050"/>
    </source>
</evidence>
<dbReference type="NCBIfam" id="TIGR01444">
    <property type="entry name" value="fkbM_fam"/>
    <property type="match status" value="1"/>
</dbReference>
<dbReference type="Gene3D" id="3.40.50.150">
    <property type="entry name" value="Vaccinia Virus protein VP39"/>
    <property type="match status" value="1"/>
</dbReference>
<name>A0AAT9HLM7_9ACTN</name>
<sequence length="252" mass="27138">MRLPNGLMVSHVSTGETALLYRDIFAERCYMQHGITLSPGGTVFDVGANIGMSTLFFHTECAGLTFHAFEPAPDPYAALSANVAAHGIDATATRCALSDHTGTGRMTYYPDSTVMSGFHADAVSEAALTRTFLVRSGFDEEDVEDMLAGRHETVEIEVPVRTLSDVIAELGVTSIDLLKVDVEKSELEVLRGLSEADWPKVGQVVAEVHDLDGTLKAFVSLLDTHGFDVVVEQDALLAGTEIYEVFAVRKAG</sequence>
<reference evidence="2" key="2">
    <citation type="submission" date="2024-07" db="EMBL/GenBank/DDBJ databases">
        <title>Streptomyces haneummycinica sp. nov., a new antibiotic-producing actinobacterium isolated from marine sediment.</title>
        <authorList>
            <person name="Uemura M."/>
            <person name="Hamada M."/>
            <person name="Hirano S."/>
            <person name="Kobayashi K."/>
            <person name="Ohshiro T."/>
            <person name="Kobayashi T."/>
            <person name="Terahara T."/>
        </authorList>
    </citation>
    <scope>NUCLEOTIDE SEQUENCE</scope>
    <source>
        <strain evidence="2">KM77-8</strain>
    </source>
</reference>
<gene>
    <name evidence="2" type="ORF">SHKM778_48300</name>
</gene>
<dbReference type="InterPro" id="IPR029063">
    <property type="entry name" value="SAM-dependent_MTases_sf"/>
</dbReference>
<dbReference type="InterPro" id="IPR052514">
    <property type="entry name" value="SAM-dependent_MTase"/>
</dbReference>
<evidence type="ECO:0000313" key="2">
    <source>
        <dbReference type="EMBL" id="BFO18442.1"/>
    </source>
</evidence>
<dbReference type="PANTHER" id="PTHR34203:SF13">
    <property type="entry name" value="EXPRESSED PROTEIN"/>
    <property type="match status" value="1"/>
</dbReference>
<organism evidence="2">
    <name type="scientific">Streptomyces haneummycinicus</name>
    <dbReference type="NCBI Taxonomy" id="3074435"/>
    <lineage>
        <taxon>Bacteria</taxon>
        <taxon>Bacillati</taxon>
        <taxon>Actinomycetota</taxon>
        <taxon>Actinomycetes</taxon>
        <taxon>Kitasatosporales</taxon>
        <taxon>Streptomycetaceae</taxon>
        <taxon>Streptomyces</taxon>
    </lineage>
</organism>
<dbReference type="AlphaFoldDB" id="A0AAT9HLM7"/>
<dbReference type="InterPro" id="IPR006342">
    <property type="entry name" value="FkbM_mtfrase"/>
</dbReference>
<dbReference type="SUPFAM" id="SSF53335">
    <property type="entry name" value="S-adenosyl-L-methionine-dependent methyltransferases"/>
    <property type="match status" value="1"/>
</dbReference>
<dbReference type="PANTHER" id="PTHR34203">
    <property type="entry name" value="METHYLTRANSFERASE, FKBM FAMILY PROTEIN"/>
    <property type="match status" value="1"/>
</dbReference>
<feature type="domain" description="Methyltransferase FkbM" evidence="1">
    <location>
        <begin position="45"/>
        <end position="223"/>
    </location>
</feature>
<reference evidence="2" key="1">
    <citation type="submission" date="2024-06" db="EMBL/GenBank/DDBJ databases">
        <authorList>
            <consortium name="consrtm"/>
            <person name="Uemura M."/>
            <person name="Terahara T."/>
        </authorList>
    </citation>
    <scope>NUCLEOTIDE SEQUENCE</scope>
    <source>
        <strain evidence="2">KM77-8</strain>
    </source>
</reference>
<accession>A0AAT9HLM7</accession>
<dbReference type="Pfam" id="PF05050">
    <property type="entry name" value="Methyltransf_21"/>
    <property type="match status" value="1"/>
</dbReference>
<proteinExistence type="predicted"/>
<protein>
    <recommendedName>
        <fullName evidence="1">Methyltransferase FkbM domain-containing protein</fullName>
    </recommendedName>
</protein>